<gene>
    <name evidence="1" type="ORF">GKZ28_19590</name>
</gene>
<evidence type="ECO:0000313" key="2">
    <source>
        <dbReference type="Proteomes" id="UP000656077"/>
    </source>
</evidence>
<organism evidence="1 2">
    <name type="scientific">Clostridium chromiireducens</name>
    <dbReference type="NCBI Taxonomy" id="225345"/>
    <lineage>
        <taxon>Bacteria</taxon>
        <taxon>Bacillati</taxon>
        <taxon>Bacillota</taxon>
        <taxon>Clostridia</taxon>
        <taxon>Eubacteriales</taxon>
        <taxon>Clostridiaceae</taxon>
        <taxon>Clostridium</taxon>
    </lineage>
</organism>
<dbReference type="AlphaFoldDB" id="A0A964RQJ5"/>
<name>A0A964RQJ5_9CLOT</name>
<evidence type="ECO:0000313" key="1">
    <source>
        <dbReference type="EMBL" id="MVX65885.1"/>
    </source>
</evidence>
<protein>
    <submittedName>
        <fullName evidence="1">Uncharacterized protein</fullName>
    </submittedName>
</protein>
<proteinExistence type="predicted"/>
<dbReference type="Proteomes" id="UP000656077">
    <property type="component" value="Unassembled WGS sequence"/>
</dbReference>
<dbReference type="EMBL" id="WSRQ01000040">
    <property type="protein sequence ID" value="MVX65885.1"/>
    <property type="molecule type" value="Genomic_DNA"/>
</dbReference>
<accession>A0A964RQJ5</accession>
<comment type="caution">
    <text evidence="1">The sequence shown here is derived from an EMBL/GenBank/DDBJ whole genome shotgun (WGS) entry which is preliminary data.</text>
</comment>
<reference evidence="1" key="1">
    <citation type="submission" date="2019-12" db="EMBL/GenBank/DDBJ databases">
        <title>Microbes associate with the intestines of laboratory mice.</title>
        <authorList>
            <person name="Navarre W."/>
            <person name="Wong E."/>
        </authorList>
    </citation>
    <scope>NUCLEOTIDE SEQUENCE</scope>
    <source>
        <strain evidence="1">NM79_F5</strain>
    </source>
</reference>
<sequence length="314" mass="35979">MEDIFMEIIKTKYGILKEAIIASYYPTGEPESYKVEEESELDILGYKLIPLYGFVDERRKEFPQIKVFKSGNIKSVALNELTSIKTSIGVFEAEKVTFYEEGQMNRLFLLDGRLSGYWSEDDEYNLAKVYKLDFEFASIENKLMSLHFYKTGELQSLTLWPKERIRINVNEYNFVGRIGVSLYKSGKIKSCEPFRPTTINTPLGAIEAYDINAIGIHGDTNSLNFNEDGSIKSLISSTNTIAVITPDGDKIYHSPKKIRLYSSSEVMDTITLKIEFIGNKVIIDNKYEYSIDINQFEIKRFGERQLTLSGDLNK</sequence>